<dbReference type="EMBL" id="LT598467">
    <property type="protein sequence ID" value="SCU96938.1"/>
    <property type="molecule type" value="Genomic_DNA"/>
</dbReference>
<dbReference type="InterPro" id="IPR015943">
    <property type="entry name" value="WD40/YVTN_repeat-like_dom_sf"/>
</dbReference>
<evidence type="ECO:0000256" key="1">
    <source>
        <dbReference type="ARBA" id="ARBA00002889"/>
    </source>
</evidence>
<sequence>MRLLVACEDSGSIKEVLCEKGSDTSVQNARQPSFVDQHLSEGFRQRVEIMTLLEGGNRLVAARANGELQLVKISEDENSAILTEKGEQMDIKAKKLNIESSLEGLFNEAKMIDIHKGSKKRSRPYDGFCSVSVAHPLQNVLLCATKSGMVHVIEVKNDKLIKLASHEVKGPLDFAQVYDLGRNSKTLTFAYGGEENLVKICRLISRFSKLETVWEAKNVKNDRLDLKVPIWPTQLRFFETSSENDARKSQEKCDFEFVTLTRYGQFRIYKTLHGRKPLLSKSLVEKVEFTPQMAMCHSAITTAGNIRAKLSQELSFLASDSKKNIYQFDSNARLLGKIGAGDVTGCATFVSVHENKYVLEGGLDRYVRIFDLKTRKCVTKVYIGSKVNSVIMLDDEPIPYPSDGPEYSKKRSVNKLTEEEDKQDDEEMWGRLQDNDKKRNKPRTAST</sequence>
<evidence type="ECO:0000313" key="9">
    <source>
        <dbReference type="Proteomes" id="UP000191024"/>
    </source>
</evidence>
<evidence type="ECO:0000313" key="8">
    <source>
        <dbReference type="EMBL" id="SCU96938.1"/>
    </source>
</evidence>
<dbReference type="GO" id="GO:0006364">
    <property type="term" value="P:rRNA processing"/>
    <property type="evidence" value="ECO:0007669"/>
    <property type="project" value="UniProtKB-KW"/>
</dbReference>
<accession>A0A1G4K0C1</accession>
<reference evidence="9" key="1">
    <citation type="submission" date="2016-03" db="EMBL/GenBank/DDBJ databases">
        <authorList>
            <person name="Devillers H."/>
        </authorList>
    </citation>
    <scope>NUCLEOTIDE SEQUENCE [LARGE SCALE GENOMIC DNA]</scope>
</reference>
<comment type="similarity">
    <text evidence="3">Belongs to the NSA1 family.</text>
</comment>
<feature type="compositionally biased region" description="Acidic residues" evidence="7">
    <location>
        <begin position="418"/>
        <end position="427"/>
    </location>
</feature>
<dbReference type="CDD" id="cd22858">
    <property type="entry name" value="Nsa1"/>
    <property type="match status" value="1"/>
</dbReference>
<dbReference type="GO" id="GO:0030687">
    <property type="term" value="C:preribosome, large subunit precursor"/>
    <property type="evidence" value="ECO:0007669"/>
    <property type="project" value="TreeGrafter"/>
</dbReference>
<dbReference type="OrthoDB" id="18388at2759"/>
<dbReference type="PANTHER" id="PTHR16038:SF4">
    <property type="entry name" value="WD REPEAT-CONTAINING PROTEIN 74"/>
    <property type="match status" value="1"/>
</dbReference>
<feature type="compositionally biased region" description="Basic residues" evidence="7">
    <location>
        <begin position="438"/>
        <end position="447"/>
    </location>
</feature>
<name>A0A1G4K0C1_9SACH</name>
<dbReference type="PANTHER" id="PTHR16038">
    <property type="entry name" value="NOP SEVEN ASSOCIATED PROTEIN 1"/>
    <property type="match status" value="1"/>
</dbReference>
<comment type="subcellular location">
    <subcellularLocation>
        <location evidence="2">Nucleus</location>
        <location evidence="2">Nucleolus</location>
    </subcellularLocation>
</comment>
<dbReference type="Proteomes" id="UP000191024">
    <property type="component" value="Chromosome F"/>
</dbReference>
<dbReference type="GO" id="GO:0005730">
    <property type="term" value="C:nucleolus"/>
    <property type="evidence" value="ECO:0007669"/>
    <property type="project" value="UniProtKB-SubCell"/>
</dbReference>
<dbReference type="Gene3D" id="2.130.10.10">
    <property type="entry name" value="YVTN repeat-like/Quinoprotein amine dehydrogenase"/>
    <property type="match status" value="1"/>
</dbReference>
<comment type="function">
    <text evidence="1">Involved in the biogenesis of the 60S ribosomal subunit.</text>
</comment>
<protein>
    <recommendedName>
        <fullName evidence="5">Ribosome biogenesis protein NSA1</fullName>
    </recommendedName>
</protein>
<keyword evidence="6" id="KW-0690">Ribosome biogenesis</keyword>
<keyword evidence="9" id="KW-1185">Reference proteome</keyword>
<evidence type="ECO:0000256" key="4">
    <source>
        <dbReference type="ARBA" id="ARBA00011187"/>
    </source>
</evidence>
<feature type="region of interest" description="Disordered" evidence="7">
    <location>
        <begin position="398"/>
        <end position="447"/>
    </location>
</feature>
<dbReference type="AlphaFoldDB" id="A0A1G4K0C1"/>
<gene>
    <name evidence="8" type="ORF">LAMI_0F08284G</name>
</gene>
<proteinExistence type="inferred from homology"/>
<dbReference type="STRING" id="1230905.A0A1G4K0C1"/>
<dbReference type="GO" id="GO:0042273">
    <property type="term" value="P:ribosomal large subunit biogenesis"/>
    <property type="evidence" value="ECO:0007669"/>
    <property type="project" value="InterPro"/>
</dbReference>
<evidence type="ECO:0000256" key="5">
    <source>
        <dbReference type="ARBA" id="ARBA00014234"/>
    </source>
</evidence>
<dbReference type="SUPFAM" id="SSF50978">
    <property type="entry name" value="WD40 repeat-like"/>
    <property type="match status" value="1"/>
</dbReference>
<evidence type="ECO:0000256" key="2">
    <source>
        <dbReference type="ARBA" id="ARBA00004604"/>
    </source>
</evidence>
<evidence type="ECO:0000256" key="6">
    <source>
        <dbReference type="ARBA" id="ARBA00022517"/>
    </source>
</evidence>
<organism evidence="8 9">
    <name type="scientific">Lachancea mirantina</name>
    <dbReference type="NCBI Taxonomy" id="1230905"/>
    <lineage>
        <taxon>Eukaryota</taxon>
        <taxon>Fungi</taxon>
        <taxon>Dikarya</taxon>
        <taxon>Ascomycota</taxon>
        <taxon>Saccharomycotina</taxon>
        <taxon>Saccharomycetes</taxon>
        <taxon>Saccharomycetales</taxon>
        <taxon>Saccharomycetaceae</taxon>
        <taxon>Lachancea</taxon>
    </lineage>
</organism>
<evidence type="ECO:0000256" key="3">
    <source>
        <dbReference type="ARBA" id="ARBA00007861"/>
    </source>
</evidence>
<evidence type="ECO:0000256" key="7">
    <source>
        <dbReference type="SAM" id="MobiDB-lite"/>
    </source>
</evidence>
<dbReference type="InterPro" id="IPR037379">
    <property type="entry name" value="WDR74/Nsa1"/>
</dbReference>
<comment type="subunit">
    <text evidence="4">Component of the pre-66S ribosomal particle.</text>
</comment>
<dbReference type="InterPro" id="IPR036322">
    <property type="entry name" value="WD40_repeat_dom_sf"/>
</dbReference>